<keyword evidence="1" id="KW-1133">Transmembrane helix</keyword>
<accession>A0A2W5E6E9</accession>
<name>A0A2W5E6E9_9BURK</name>
<reference evidence="2 3" key="1">
    <citation type="submission" date="2017-08" db="EMBL/GenBank/DDBJ databases">
        <title>Infants hospitalized years apart are colonized by the same room-sourced microbial strains.</title>
        <authorList>
            <person name="Brooks B."/>
            <person name="Olm M.R."/>
            <person name="Firek B.A."/>
            <person name="Baker R."/>
            <person name="Thomas B.C."/>
            <person name="Morowitz M.J."/>
            <person name="Banfield J.F."/>
        </authorList>
    </citation>
    <scope>NUCLEOTIDE SEQUENCE [LARGE SCALE GENOMIC DNA]</scope>
    <source>
        <strain evidence="2">S2_012_000_R2_81</strain>
    </source>
</reference>
<keyword evidence="1" id="KW-0812">Transmembrane</keyword>
<keyword evidence="1" id="KW-0472">Membrane</keyword>
<protein>
    <submittedName>
        <fullName evidence="2">Uncharacterized protein</fullName>
    </submittedName>
</protein>
<dbReference type="Proteomes" id="UP000249633">
    <property type="component" value="Unassembled WGS sequence"/>
</dbReference>
<gene>
    <name evidence="2" type="ORF">DI603_01540</name>
</gene>
<evidence type="ECO:0000256" key="1">
    <source>
        <dbReference type="SAM" id="Phobius"/>
    </source>
</evidence>
<sequence length="93" mass="10225">MNVVRVLTRAALLVVGTLIGLGLFLLSLIVLVVLLIVGLFTGRRPDFSRVRRPQPWGRRQPMGEVVDVEVREVHDVHEAPRADAPSGAPPSLR</sequence>
<dbReference type="AlphaFoldDB" id="A0A2W5E6E9"/>
<evidence type="ECO:0000313" key="2">
    <source>
        <dbReference type="EMBL" id="PZP36670.1"/>
    </source>
</evidence>
<dbReference type="EMBL" id="QFOD01000001">
    <property type="protein sequence ID" value="PZP36670.1"/>
    <property type="molecule type" value="Genomic_DNA"/>
</dbReference>
<comment type="caution">
    <text evidence="2">The sequence shown here is derived from an EMBL/GenBank/DDBJ whole genome shotgun (WGS) entry which is preliminary data.</text>
</comment>
<organism evidence="2 3">
    <name type="scientific">Roseateles depolymerans</name>
    <dbReference type="NCBI Taxonomy" id="76731"/>
    <lineage>
        <taxon>Bacteria</taxon>
        <taxon>Pseudomonadati</taxon>
        <taxon>Pseudomonadota</taxon>
        <taxon>Betaproteobacteria</taxon>
        <taxon>Burkholderiales</taxon>
        <taxon>Sphaerotilaceae</taxon>
        <taxon>Roseateles</taxon>
    </lineage>
</organism>
<feature type="transmembrane region" description="Helical" evidence="1">
    <location>
        <begin position="12"/>
        <end position="42"/>
    </location>
</feature>
<proteinExistence type="predicted"/>
<evidence type="ECO:0000313" key="3">
    <source>
        <dbReference type="Proteomes" id="UP000249633"/>
    </source>
</evidence>